<evidence type="ECO:0000313" key="5">
    <source>
        <dbReference type="Proteomes" id="UP000004994"/>
    </source>
</evidence>
<keyword evidence="5" id="KW-1185">Reference proteome</keyword>
<reference evidence="4" key="2">
    <citation type="submission" date="2019-01" db="UniProtKB">
        <authorList>
            <consortium name="EnsemblPlants"/>
        </authorList>
    </citation>
    <scope>IDENTIFICATION</scope>
    <source>
        <strain evidence="4">cv. Heinz 1706</strain>
    </source>
</reference>
<dbReference type="OMA" id="HNDPKCT"/>
<evidence type="ECO:0000256" key="1">
    <source>
        <dbReference type="PROSITE-ProRule" id="PRU00042"/>
    </source>
</evidence>
<feature type="domain" description="C2H2-type" evidence="3">
    <location>
        <begin position="115"/>
        <end position="142"/>
    </location>
</feature>
<evidence type="ECO:0000256" key="2">
    <source>
        <dbReference type="SAM" id="MobiDB-lite"/>
    </source>
</evidence>
<dbReference type="FunCoup" id="A0A3Q7EAY1">
    <property type="interactions" value="21"/>
</dbReference>
<dbReference type="GO" id="GO:0008270">
    <property type="term" value="F:zinc ion binding"/>
    <property type="evidence" value="ECO:0007669"/>
    <property type="project" value="UniProtKB-KW"/>
</dbReference>
<accession>A0A3Q7EAY1</accession>
<dbReference type="InterPro" id="IPR036236">
    <property type="entry name" value="Znf_C2H2_sf"/>
</dbReference>
<feature type="domain" description="C2H2-type" evidence="3">
    <location>
        <begin position="509"/>
        <end position="531"/>
    </location>
</feature>
<protein>
    <recommendedName>
        <fullName evidence="3">C2H2-type domain-containing protein</fullName>
    </recommendedName>
</protein>
<dbReference type="SMART" id="SM00355">
    <property type="entry name" value="ZnF_C2H2"/>
    <property type="match status" value="4"/>
</dbReference>
<keyword evidence="1" id="KW-0863">Zinc-finger</keyword>
<dbReference type="Gramene" id="Solyc01g010410.3.1">
    <property type="protein sequence ID" value="Solyc01g010410.3.1.1"/>
    <property type="gene ID" value="Solyc01g010410.3"/>
</dbReference>
<dbReference type="Pfam" id="PF13912">
    <property type="entry name" value="zf-C2H2_6"/>
    <property type="match status" value="4"/>
</dbReference>
<dbReference type="RefSeq" id="XP_004228405.1">
    <property type="nucleotide sequence ID" value="XM_004228357.5"/>
</dbReference>
<dbReference type="PaxDb" id="4081-Solyc01g010410.2.1"/>
<organism evidence="4">
    <name type="scientific">Solanum lycopersicum</name>
    <name type="common">Tomato</name>
    <name type="synonym">Lycopersicon esculentum</name>
    <dbReference type="NCBI Taxonomy" id="4081"/>
    <lineage>
        <taxon>Eukaryota</taxon>
        <taxon>Viridiplantae</taxon>
        <taxon>Streptophyta</taxon>
        <taxon>Embryophyta</taxon>
        <taxon>Tracheophyta</taxon>
        <taxon>Spermatophyta</taxon>
        <taxon>Magnoliopsida</taxon>
        <taxon>eudicotyledons</taxon>
        <taxon>Gunneridae</taxon>
        <taxon>Pentapetalae</taxon>
        <taxon>asterids</taxon>
        <taxon>lamiids</taxon>
        <taxon>Solanales</taxon>
        <taxon>Solanaceae</taxon>
        <taxon>Solanoideae</taxon>
        <taxon>Solaneae</taxon>
        <taxon>Solanum</taxon>
        <taxon>Solanum subgen. Lycopersicon</taxon>
    </lineage>
</organism>
<dbReference type="PANTHER" id="PTHR46869:SF19">
    <property type="entry name" value="ZINC FINGER PROTEIN 655-LIKE"/>
    <property type="match status" value="1"/>
</dbReference>
<evidence type="ECO:0000259" key="3">
    <source>
        <dbReference type="PROSITE" id="PS50157"/>
    </source>
</evidence>
<dbReference type="PROSITE" id="PS50157">
    <property type="entry name" value="ZINC_FINGER_C2H2_2"/>
    <property type="match status" value="4"/>
</dbReference>
<proteinExistence type="predicted"/>
<dbReference type="GeneID" id="101256210"/>
<dbReference type="KEGG" id="sly:101256210"/>
<feature type="region of interest" description="Disordered" evidence="2">
    <location>
        <begin position="141"/>
        <end position="176"/>
    </location>
</feature>
<dbReference type="Proteomes" id="UP000004994">
    <property type="component" value="Chromosome 1"/>
</dbReference>
<sequence>MEGYQDLKFVCKWCNKKYPCGKSLGGHIKCHVVDEKFETAKLKKKESWNISSGKNQSSGSYVLRENPKKTWRFEDSNLYWSDSPKIITNNTRTTFGESDTHPNNIDSKYTAAQEKVCQQCGKGFPSMKALCGHMACHSEKDKGGLKDDDDDDDDDNSWTSSDHSHSDTEAGELISQSCRSKTTKRYNKIVVKSNNYNCSSSVSEIDQVQEQEELAKCLIMLSRDSRSWNGVDSLVETSDNNSAILETKPSSSDMRNNARKNGVKRVYNQDEKPRMKKEGDTITKIDMLEGETQSENSDSDYYLGENGNIESDGSVERYLGNGKGKWNTSKMSFAAWLNENLSDEKNGINRIKQYITESRKNLGKKCERDGYGLASNSYICESKKRAMDPYNDLEIRNDSKKMKLCVKSPEGYKNDIHKTRKYECLNCKKVFSSYQALGGHRPCHKKVHDYSESTYETGENSLGADHNDPKCTKLGKHRDVFRNKKQVVPSQDLPYEPEIKVKTKKSKGHKCPFCYRMFKSGQALGGHKRSHFINGSDQENLNQQSSAVKREVVDLLDLNLPAPVDEEDEEHARYMSW</sequence>
<dbReference type="OrthoDB" id="9451254at2759"/>
<dbReference type="InParanoid" id="A0A3Q7EAY1"/>
<dbReference type="EnsemblPlants" id="Solyc01g010410.3.1">
    <property type="protein sequence ID" value="Solyc01g010410.3.1.1"/>
    <property type="gene ID" value="Solyc01g010410.3"/>
</dbReference>
<dbReference type="InterPro" id="IPR013087">
    <property type="entry name" value="Znf_C2H2_type"/>
</dbReference>
<dbReference type="STRING" id="4081.A0A3Q7EAY1"/>
<dbReference type="AlphaFoldDB" id="A0A3Q7EAY1"/>
<dbReference type="SUPFAM" id="SSF57667">
    <property type="entry name" value="beta-beta-alpha zinc fingers"/>
    <property type="match status" value="1"/>
</dbReference>
<feature type="compositionally biased region" description="Acidic residues" evidence="2">
    <location>
        <begin position="147"/>
        <end position="156"/>
    </location>
</feature>
<feature type="domain" description="C2H2-type" evidence="3">
    <location>
        <begin position="9"/>
        <end position="36"/>
    </location>
</feature>
<reference evidence="4" key="1">
    <citation type="journal article" date="2012" name="Nature">
        <title>The tomato genome sequence provides insights into fleshy fruit evolution.</title>
        <authorList>
            <consortium name="Tomato Genome Consortium"/>
        </authorList>
    </citation>
    <scope>NUCLEOTIDE SEQUENCE [LARGE SCALE GENOMIC DNA]</scope>
    <source>
        <strain evidence="4">cv. Heinz 1706</strain>
    </source>
</reference>
<keyword evidence="1" id="KW-0479">Metal-binding</keyword>
<keyword evidence="1" id="KW-0862">Zinc</keyword>
<feature type="domain" description="C2H2-type" evidence="3">
    <location>
        <begin position="422"/>
        <end position="444"/>
    </location>
</feature>
<gene>
    <name evidence="4" type="primary">LOC101256210</name>
</gene>
<dbReference type="PANTHER" id="PTHR46869">
    <property type="entry name" value="C2H2-LIKE ZINC FINGER PROTEIN"/>
    <property type="match status" value="1"/>
</dbReference>
<evidence type="ECO:0000313" key="4">
    <source>
        <dbReference type="EnsemblPlants" id="Solyc01g010410.3.1.1"/>
    </source>
</evidence>
<dbReference type="PROSITE" id="PS00028">
    <property type="entry name" value="ZINC_FINGER_C2H2_1"/>
    <property type="match status" value="4"/>
</dbReference>
<name>A0A3Q7EAY1_SOLLC</name>